<evidence type="ECO:0000313" key="6">
    <source>
        <dbReference type="EMBL" id="ACL15647.1"/>
    </source>
</evidence>
<keyword evidence="2 5" id="KW-0812">Transmembrane</keyword>
<dbReference type="PANTHER" id="PTHR43483">
    <property type="entry name" value="MEMBRANE TRANSPORTER PROTEIN HI_0806-RELATED"/>
    <property type="match status" value="1"/>
</dbReference>
<proteinExistence type="inferred from homology"/>
<name>B8GJ74_METPE</name>
<evidence type="ECO:0000256" key="3">
    <source>
        <dbReference type="ARBA" id="ARBA00022989"/>
    </source>
</evidence>
<evidence type="ECO:0000256" key="4">
    <source>
        <dbReference type="ARBA" id="ARBA00023136"/>
    </source>
</evidence>
<dbReference type="OrthoDB" id="82244at2157"/>
<evidence type="ECO:0000313" key="7">
    <source>
        <dbReference type="Proteomes" id="UP000002457"/>
    </source>
</evidence>
<dbReference type="EMBL" id="CP001338">
    <property type="protein sequence ID" value="ACL15647.1"/>
    <property type="molecule type" value="Genomic_DNA"/>
</dbReference>
<feature type="transmembrane region" description="Helical" evidence="5">
    <location>
        <begin position="190"/>
        <end position="212"/>
    </location>
</feature>
<sequence length="277" mass="29326" precursor="true">MELTFFFLAALLLTGLLVGTASGLFGVGGGFILVPIQYWLLTASGLSADLAIRISFATSLAVILPTAVSGTYAHHCRRCIHWDAVVWMGVTAAVVSYLGALLATHLPARPLEVIFAVVLILGAFRMYFADLPSCEIASVVNSRRTYLLWGIPVGFISGLLGIGGGILMVPVMVVFLRFPIHHAIGTSTPIILFTAAGGLISYIINGIGVAGLPPYSLGYVNLINALILAVATIPMAQVGAWLAHRVSGLQLRGALVFVMCFFGLKMLGLFSWLGLPL</sequence>
<dbReference type="GO" id="GO:0005886">
    <property type="term" value="C:plasma membrane"/>
    <property type="evidence" value="ECO:0007669"/>
    <property type="project" value="UniProtKB-SubCell"/>
</dbReference>
<feature type="transmembrane region" description="Helical" evidence="5">
    <location>
        <begin position="50"/>
        <end position="72"/>
    </location>
</feature>
<dbReference type="RefSeq" id="WP_012616966.1">
    <property type="nucleotide sequence ID" value="NC_011832.1"/>
</dbReference>
<dbReference type="GeneID" id="7270649"/>
<feature type="transmembrane region" description="Helical" evidence="5">
    <location>
        <begin position="219"/>
        <end position="242"/>
    </location>
</feature>
<dbReference type="KEGG" id="mpl:Mpal_0263"/>
<reference evidence="6 7" key="1">
    <citation type="journal article" date="2015" name="Genome Announc.">
        <title>Complete Genome Sequence of Methanosphaerula palustris E1-9CT, a Hydrogenotrophic Methanogen Isolated from a Minerotrophic Fen Peatland.</title>
        <authorList>
            <person name="Cadillo-Quiroz H."/>
            <person name="Browne P."/>
            <person name="Kyrpides N."/>
            <person name="Woyke T."/>
            <person name="Goodwin L."/>
            <person name="Detter C."/>
            <person name="Yavitt J.B."/>
            <person name="Zinder S.H."/>
        </authorList>
    </citation>
    <scope>NUCLEOTIDE SEQUENCE [LARGE SCALE GENOMIC DNA]</scope>
    <source>
        <strain evidence="7">ATCC BAA-1556 / DSM 19958 / E1-9c</strain>
    </source>
</reference>
<feature type="transmembrane region" description="Helical" evidence="5">
    <location>
        <begin position="84"/>
        <end position="104"/>
    </location>
</feature>
<keyword evidence="4 5" id="KW-0472">Membrane</keyword>
<keyword evidence="3 5" id="KW-1133">Transmembrane helix</keyword>
<feature type="transmembrane region" description="Helical" evidence="5">
    <location>
        <begin position="149"/>
        <end position="178"/>
    </location>
</feature>
<protein>
    <recommendedName>
        <fullName evidence="5">Probable membrane transporter protein</fullName>
    </recommendedName>
</protein>
<comment type="subcellular location">
    <subcellularLocation>
        <location evidence="5">Cell membrane</location>
        <topology evidence="5">Multi-pass membrane protein</topology>
    </subcellularLocation>
    <subcellularLocation>
        <location evidence="1">Membrane</location>
        <topology evidence="1">Multi-pass membrane protein</topology>
    </subcellularLocation>
</comment>
<dbReference type="PANTHER" id="PTHR43483:SF3">
    <property type="entry name" value="MEMBRANE TRANSPORTER PROTEIN HI_0806-RELATED"/>
    <property type="match status" value="1"/>
</dbReference>
<dbReference type="Pfam" id="PF01925">
    <property type="entry name" value="TauE"/>
    <property type="match status" value="1"/>
</dbReference>
<dbReference type="Proteomes" id="UP000002457">
    <property type="component" value="Chromosome"/>
</dbReference>
<dbReference type="eggNOG" id="arCOG02050">
    <property type="taxonomic scope" value="Archaea"/>
</dbReference>
<keyword evidence="7" id="KW-1185">Reference proteome</keyword>
<dbReference type="AlphaFoldDB" id="B8GJ74"/>
<evidence type="ECO:0000256" key="2">
    <source>
        <dbReference type="ARBA" id="ARBA00022692"/>
    </source>
</evidence>
<dbReference type="HOGENOM" id="CLU_045498_6_2_2"/>
<gene>
    <name evidence="6" type="ordered locus">Mpal_0263</name>
</gene>
<accession>B8GJ74</accession>
<organism evidence="6 7">
    <name type="scientific">Methanosphaerula palustris (strain ATCC BAA-1556 / DSM 19958 / E1-9c)</name>
    <dbReference type="NCBI Taxonomy" id="521011"/>
    <lineage>
        <taxon>Archaea</taxon>
        <taxon>Methanobacteriati</taxon>
        <taxon>Methanobacteriota</taxon>
        <taxon>Stenosarchaea group</taxon>
        <taxon>Methanomicrobia</taxon>
        <taxon>Methanomicrobiales</taxon>
        <taxon>Methanoregulaceae</taxon>
        <taxon>Methanosphaerula</taxon>
    </lineage>
</organism>
<dbReference type="STRING" id="521011.Mpal_0263"/>
<feature type="transmembrane region" description="Helical" evidence="5">
    <location>
        <begin position="110"/>
        <end position="128"/>
    </location>
</feature>
<feature type="transmembrane region" description="Helical" evidence="5">
    <location>
        <begin position="254"/>
        <end position="275"/>
    </location>
</feature>
<keyword evidence="5" id="KW-1003">Cell membrane</keyword>
<evidence type="ECO:0000256" key="1">
    <source>
        <dbReference type="ARBA" id="ARBA00004141"/>
    </source>
</evidence>
<comment type="similarity">
    <text evidence="5">Belongs to the 4-toluene sulfonate uptake permease (TSUP) (TC 2.A.102) family.</text>
</comment>
<dbReference type="InterPro" id="IPR002781">
    <property type="entry name" value="TM_pro_TauE-like"/>
</dbReference>
<evidence type="ECO:0000256" key="5">
    <source>
        <dbReference type="RuleBase" id="RU363041"/>
    </source>
</evidence>